<organism evidence="1 2">
    <name type="scientific">Paenibacillus albidus</name>
    <dbReference type="NCBI Taxonomy" id="2041023"/>
    <lineage>
        <taxon>Bacteria</taxon>
        <taxon>Bacillati</taxon>
        <taxon>Bacillota</taxon>
        <taxon>Bacilli</taxon>
        <taxon>Bacillales</taxon>
        <taxon>Paenibacillaceae</taxon>
        <taxon>Paenibacillus</taxon>
    </lineage>
</organism>
<keyword evidence="2" id="KW-1185">Reference proteome</keyword>
<evidence type="ECO:0000313" key="2">
    <source>
        <dbReference type="Proteomes" id="UP000637643"/>
    </source>
</evidence>
<accession>A0A917CXX1</accession>
<dbReference type="RefSeq" id="WP_189030217.1">
    <property type="nucleotide sequence ID" value="NZ_BMKR01000032.1"/>
</dbReference>
<dbReference type="EMBL" id="BMKR01000032">
    <property type="protein sequence ID" value="GGG01407.1"/>
    <property type="molecule type" value="Genomic_DNA"/>
</dbReference>
<sequence>MNHPSPLSALAREFVLNSSRRPALTDRELLQKEFRQHAVPLFPGLLDFQAQYGGVCYSFGMRDQHYCILDVMGNGEAGGKVPKVLNHEGTQLVECIHMIRDSWKLSGYMDGQGRLYTLISTTLNPLAESIEHFLEDEAVKYSMVCRQRQWVVKTIYESEVKAWLAAAEKAPLLLAEASRGLVKWWKNHDGRLYVRTQLNRAGEITATAYAADLDDLAQAGYGGVASLQGFPFPCYYNPDRETVELENHKECYVFNHRKYLTADYSRITVGKVRNMTELVLVVTGQRDVSATHPVGDFLAQAPELEIHEADYDEALIQYTAANGDMKILKLISYLADLAPRLTSRRTAAEHLVDRWLYQEFLRRMSNFAEGHQANVHPLYFHPFMAAGLSAEYEIEPDYTVITRLRESSAPTICMLTLFYMKYAQQGNRIAAEVYRIYEPLLMLYSVGGFILKEHGFIEVGGGAFHQGSWQKLIGQEPIDVYSKTAEVWNHRFREYAIQQINRISWNKKEFTGGYADAVQADLDKLGAAFKRMERNLGLKLDEDALYEEEDRPTEAALLKSCPKLQLVIGSAAPLICGNYLRWATLLDRKHPLVLENPCLYEPFLKLLQEVDRMELWVNQSLDLIQHLEKSPPEQYAKLLRKAYQV</sequence>
<evidence type="ECO:0000313" key="1">
    <source>
        <dbReference type="EMBL" id="GGG01407.1"/>
    </source>
</evidence>
<reference evidence="1" key="1">
    <citation type="journal article" date="2014" name="Int. J. Syst. Evol. Microbiol.">
        <title>Complete genome sequence of Corynebacterium casei LMG S-19264T (=DSM 44701T), isolated from a smear-ripened cheese.</title>
        <authorList>
            <consortium name="US DOE Joint Genome Institute (JGI-PGF)"/>
            <person name="Walter F."/>
            <person name="Albersmeier A."/>
            <person name="Kalinowski J."/>
            <person name="Ruckert C."/>
        </authorList>
    </citation>
    <scope>NUCLEOTIDE SEQUENCE</scope>
    <source>
        <strain evidence="1">CGMCC 1.16134</strain>
    </source>
</reference>
<dbReference type="Proteomes" id="UP000637643">
    <property type="component" value="Unassembled WGS sequence"/>
</dbReference>
<dbReference type="AlphaFoldDB" id="A0A917CXX1"/>
<name>A0A917CXX1_9BACL</name>
<comment type="caution">
    <text evidence="1">The sequence shown here is derived from an EMBL/GenBank/DDBJ whole genome shotgun (WGS) entry which is preliminary data.</text>
</comment>
<reference evidence="1" key="2">
    <citation type="submission" date="2020-09" db="EMBL/GenBank/DDBJ databases">
        <authorList>
            <person name="Sun Q."/>
            <person name="Zhou Y."/>
        </authorList>
    </citation>
    <scope>NUCLEOTIDE SEQUENCE</scope>
    <source>
        <strain evidence="1">CGMCC 1.16134</strain>
    </source>
</reference>
<proteinExistence type="predicted"/>
<gene>
    <name evidence="1" type="ORF">GCM10010912_52850</name>
</gene>
<protein>
    <submittedName>
        <fullName evidence="1">Uncharacterized protein</fullName>
    </submittedName>
</protein>